<dbReference type="EMBL" id="JBHUII010000004">
    <property type="protein sequence ID" value="MFD2205644.1"/>
    <property type="molecule type" value="Genomic_DNA"/>
</dbReference>
<comment type="caution">
    <text evidence="3">The sequence shown here is derived from an EMBL/GenBank/DDBJ whole genome shotgun (WGS) entry which is preliminary data.</text>
</comment>
<evidence type="ECO:0000313" key="4">
    <source>
        <dbReference type="Proteomes" id="UP001597294"/>
    </source>
</evidence>
<dbReference type="PANTHER" id="PTHR35936">
    <property type="entry name" value="MEMBRANE-BOUND LYTIC MUREIN TRANSGLYCOSYLASE F"/>
    <property type="match status" value="1"/>
</dbReference>
<protein>
    <submittedName>
        <fullName evidence="3">Substrate-binding periplasmic protein</fullName>
    </submittedName>
</protein>
<keyword evidence="1" id="KW-0732">Signal</keyword>
<dbReference type="Gene3D" id="3.40.190.10">
    <property type="entry name" value="Periplasmic binding protein-like II"/>
    <property type="match status" value="2"/>
</dbReference>
<proteinExistence type="predicted"/>
<gene>
    <name evidence="3" type="ORF">ACFSKO_08485</name>
</gene>
<dbReference type="PANTHER" id="PTHR35936:SF35">
    <property type="entry name" value="L-CYSTINE-BINDING PROTEIN TCYJ"/>
    <property type="match status" value="1"/>
</dbReference>
<name>A0ABW5BJB3_9PROT</name>
<evidence type="ECO:0000313" key="3">
    <source>
        <dbReference type="EMBL" id="MFD2205644.1"/>
    </source>
</evidence>
<sequence length="270" mass="31035">MRNIKFVFGVSFVFLSVFYPQISNAKEKLIKACHDGWPPFYYATSEYEAGGVVVSLLNEIAAETGYEIQYRLLPFKRCLKQVEEGEIDFIMATSNDGDNVLMGRTSLATWQVGAIVHQNYSQEQFFGLEDFSGEKVLLIQEYVYPEIIRKFAPNWIISDVGYFNSDDLDSIPHPFTMIENGQATVFFEDIVYSQKIITDNKLKLKVLKPAVAFENHYIGYALGREELYRKFENGLKERAEDGRLDQLYKDLLGQSWSEFGNKVGQNVKLF</sequence>
<evidence type="ECO:0000256" key="1">
    <source>
        <dbReference type="ARBA" id="ARBA00022729"/>
    </source>
</evidence>
<accession>A0ABW5BJB3</accession>
<dbReference type="InterPro" id="IPR001638">
    <property type="entry name" value="Solute-binding_3/MltF_N"/>
</dbReference>
<dbReference type="RefSeq" id="WP_380250453.1">
    <property type="nucleotide sequence ID" value="NZ_JBHUII010000004.1"/>
</dbReference>
<feature type="domain" description="Solute-binding protein family 3/N-terminal" evidence="2">
    <location>
        <begin position="29"/>
        <end position="255"/>
    </location>
</feature>
<evidence type="ECO:0000259" key="2">
    <source>
        <dbReference type="SMART" id="SM00062"/>
    </source>
</evidence>
<dbReference type="SUPFAM" id="SSF53850">
    <property type="entry name" value="Periplasmic binding protein-like II"/>
    <property type="match status" value="1"/>
</dbReference>
<dbReference type="Pfam" id="PF00497">
    <property type="entry name" value="SBP_bac_3"/>
    <property type="match status" value="1"/>
</dbReference>
<keyword evidence="4" id="KW-1185">Reference proteome</keyword>
<dbReference type="Proteomes" id="UP001597294">
    <property type="component" value="Unassembled WGS sequence"/>
</dbReference>
<organism evidence="3 4">
    <name type="scientific">Kiloniella antarctica</name>
    <dbReference type="NCBI Taxonomy" id="1550907"/>
    <lineage>
        <taxon>Bacteria</taxon>
        <taxon>Pseudomonadati</taxon>
        <taxon>Pseudomonadota</taxon>
        <taxon>Alphaproteobacteria</taxon>
        <taxon>Rhodospirillales</taxon>
        <taxon>Kiloniellaceae</taxon>
        <taxon>Kiloniella</taxon>
    </lineage>
</organism>
<dbReference type="SMART" id="SM00062">
    <property type="entry name" value="PBPb"/>
    <property type="match status" value="1"/>
</dbReference>
<reference evidence="4" key="1">
    <citation type="journal article" date="2019" name="Int. J. Syst. Evol. Microbiol.">
        <title>The Global Catalogue of Microorganisms (GCM) 10K type strain sequencing project: providing services to taxonomists for standard genome sequencing and annotation.</title>
        <authorList>
            <consortium name="The Broad Institute Genomics Platform"/>
            <consortium name="The Broad Institute Genome Sequencing Center for Infectious Disease"/>
            <person name="Wu L."/>
            <person name="Ma J."/>
        </authorList>
    </citation>
    <scope>NUCLEOTIDE SEQUENCE [LARGE SCALE GENOMIC DNA]</scope>
    <source>
        <strain evidence="4">CGMCC 4.7192</strain>
    </source>
</reference>